<proteinExistence type="predicted"/>
<dbReference type="PATRIC" id="fig|1331060.3.peg.299"/>
<gene>
    <name evidence="1" type="ORF">RLDS_01680</name>
</gene>
<evidence type="ECO:0000313" key="2">
    <source>
        <dbReference type="Proteomes" id="UP000015531"/>
    </source>
</evidence>
<comment type="caution">
    <text evidence="1">The sequence shown here is derived from an EMBL/GenBank/DDBJ whole genome shotgun (WGS) entry which is preliminary data.</text>
</comment>
<accession>T0I0A9</accession>
<name>T0I0A9_9SPHN</name>
<evidence type="ECO:0000313" key="1">
    <source>
        <dbReference type="EMBL" id="EQB18752.1"/>
    </source>
</evidence>
<reference evidence="1 2" key="1">
    <citation type="journal article" date="2013" name="Genome Announc.">
        <title>Draft Genome Sequence of Sphingobium lactosutens Strain DS20T, Isolated from a Hexachlorocyclohexane Dumpsite.</title>
        <authorList>
            <person name="Kumar R."/>
            <person name="Dwivedi V."/>
            <person name="Negi V."/>
            <person name="Khurana J.P."/>
            <person name="Lal R."/>
        </authorList>
    </citation>
    <scope>NUCLEOTIDE SEQUENCE [LARGE SCALE GENOMIC DNA]</scope>
    <source>
        <strain evidence="1 2">DS20</strain>
    </source>
</reference>
<protein>
    <submittedName>
        <fullName evidence="1">Uncharacterized protein</fullName>
    </submittedName>
</protein>
<dbReference type="AlphaFoldDB" id="T0I0A9"/>
<sequence>MRRNDVSRQSNEILVAPRFLAHSPAPAYRRIRNDRGGTCYLLELSASIGENDTANSPIIDCNRGQVALKRRFILSAG</sequence>
<dbReference type="EMBL" id="ATDP01000044">
    <property type="protein sequence ID" value="EQB18752.1"/>
    <property type="molecule type" value="Genomic_DNA"/>
</dbReference>
<dbReference type="Proteomes" id="UP000015531">
    <property type="component" value="Unassembled WGS sequence"/>
</dbReference>
<keyword evidence="2" id="KW-1185">Reference proteome</keyword>
<organism evidence="1 2">
    <name type="scientific">Sphingobium lactosutens DS20</name>
    <dbReference type="NCBI Taxonomy" id="1331060"/>
    <lineage>
        <taxon>Bacteria</taxon>
        <taxon>Pseudomonadati</taxon>
        <taxon>Pseudomonadota</taxon>
        <taxon>Alphaproteobacteria</taxon>
        <taxon>Sphingomonadales</taxon>
        <taxon>Sphingomonadaceae</taxon>
        <taxon>Sphingobium</taxon>
    </lineage>
</organism>